<dbReference type="InterPro" id="IPR051368">
    <property type="entry name" value="SerProtInhib-TIL_Domain"/>
</dbReference>
<dbReference type="PANTHER" id="PTHR23259">
    <property type="entry name" value="RIDDLE"/>
    <property type="match status" value="1"/>
</dbReference>
<keyword evidence="3" id="KW-0732">Signal</keyword>
<sequence length="81" mass="8567">MKYSLSLIALFVAGTIAIPAATTTKCKADEQFLECGTACPLTCNDPEPRVCIDLCVRGCFCKKGTIRSQSGSCVSRNKCGA</sequence>
<comment type="caution">
    <text evidence="5">The sequence shown here is derived from an EMBL/GenBank/DDBJ whole genome shotgun (WGS) entry which is preliminary data.</text>
</comment>
<evidence type="ECO:0000256" key="2">
    <source>
        <dbReference type="ARBA" id="ARBA00023157"/>
    </source>
</evidence>
<dbReference type="AlphaFoldDB" id="A0A8H5Y9S0"/>
<dbReference type="Pfam" id="PF01826">
    <property type="entry name" value="TIL"/>
    <property type="match status" value="1"/>
</dbReference>
<dbReference type="OrthoDB" id="7695409at2759"/>
<dbReference type="GO" id="GO:0030414">
    <property type="term" value="F:peptidase inhibitor activity"/>
    <property type="evidence" value="ECO:0007669"/>
    <property type="project" value="UniProtKB-KW"/>
</dbReference>
<dbReference type="InterPro" id="IPR002919">
    <property type="entry name" value="TIL_dom"/>
</dbReference>
<dbReference type="EMBL" id="JAAOAN010000383">
    <property type="protein sequence ID" value="KAF5708548.1"/>
    <property type="molecule type" value="Genomic_DNA"/>
</dbReference>
<accession>A0A8H5Y9S0</accession>
<dbReference type="Proteomes" id="UP000544331">
    <property type="component" value="Unassembled WGS sequence"/>
</dbReference>
<proteinExistence type="predicted"/>
<evidence type="ECO:0000256" key="1">
    <source>
        <dbReference type="ARBA" id="ARBA00022690"/>
    </source>
</evidence>
<dbReference type="CDD" id="cd19941">
    <property type="entry name" value="TIL"/>
    <property type="match status" value="1"/>
</dbReference>
<evidence type="ECO:0000256" key="3">
    <source>
        <dbReference type="SAM" id="SignalP"/>
    </source>
</evidence>
<feature type="signal peptide" evidence="3">
    <location>
        <begin position="1"/>
        <end position="17"/>
    </location>
</feature>
<feature type="domain" description="TIL" evidence="4">
    <location>
        <begin position="26"/>
        <end position="79"/>
    </location>
</feature>
<keyword evidence="2" id="KW-1015">Disulfide bond</keyword>
<keyword evidence="1" id="KW-0646">Protease inhibitor</keyword>
<dbReference type="InterPro" id="IPR036084">
    <property type="entry name" value="Ser_inhib-like_sf"/>
</dbReference>
<evidence type="ECO:0000313" key="5">
    <source>
        <dbReference type="EMBL" id="KAF5708548.1"/>
    </source>
</evidence>
<reference evidence="5 6" key="1">
    <citation type="submission" date="2020-05" db="EMBL/GenBank/DDBJ databases">
        <title>Identification and distribution of gene clusters putatively required for synthesis of sphingolipid metabolism inhibitors in phylogenetically diverse species of the filamentous fungus Fusarium.</title>
        <authorList>
            <person name="Kim H.-S."/>
            <person name="Busman M."/>
            <person name="Brown D.W."/>
            <person name="Divon H."/>
            <person name="Uhlig S."/>
            <person name="Proctor R.H."/>
        </authorList>
    </citation>
    <scope>NUCLEOTIDE SEQUENCE [LARGE SCALE GENOMIC DNA]</scope>
    <source>
        <strain evidence="5 6">NRRL 66235</strain>
    </source>
</reference>
<dbReference type="PANTHER" id="PTHR23259:SF70">
    <property type="entry name" value="ACCESSORY GLAND PROTEIN ACP62F-RELATED"/>
    <property type="match status" value="1"/>
</dbReference>
<keyword evidence="6" id="KW-1185">Reference proteome</keyword>
<dbReference type="Gene3D" id="2.10.25.10">
    <property type="entry name" value="Laminin"/>
    <property type="match status" value="1"/>
</dbReference>
<name>A0A8H5Y9S0_9HYPO</name>
<evidence type="ECO:0000313" key="6">
    <source>
        <dbReference type="Proteomes" id="UP000544331"/>
    </source>
</evidence>
<feature type="chain" id="PRO_5034292675" evidence="3">
    <location>
        <begin position="18"/>
        <end position="81"/>
    </location>
</feature>
<dbReference type="SUPFAM" id="SSF57567">
    <property type="entry name" value="Serine protease inhibitors"/>
    <property type="match status" value="1"/>
</dbReference>
<organism evidence="5 6">
    <name type="scientific">Fusarium mundagurra</name>
    <dbReference type="NCBI Taxonomy" id="1567541"/>
    <lineage>
        <taxon>Eukaryota</taxon>
        <taxon>Fungi</taxon>
        <taxon>Dikarya</taxon>
        <taxon>Ascomycota</taxon>
        <taxon>Pezizomycotina</taxon>
        <taxon>Sordariomycetes</taxon>
        <taxon>Hypocreomycetidae</taxon>
        <taxon>Hypocreales</taxon>
        <taxon>Nectriaceae</taxon>
        <taxon>Fusarium</taxon>
        <taxon>Fusarium fujikuroi species complex</taxon>
    </lineage>
</organism>
<gene>
    <name evidence="5" type="ORF">FMUND_10567</name>
</gene>
<evidence type="ECO:0000259" key="4">
    <source>
        <dbReference type="Pfam" id="PF01826"/>
    </source>
</evidence>
<protein>
    <submittedName>
        <fullName evidence="5">Trypsin Inhibitor like cysteine rich domain-containing protein</fullName>
    </submittedName>
</protein>